<keyword evidence="2" id="KW-0472">Membrane</keyword>
<evidence type="ECO:0000256" key="2">
    <source>
        <dbReference type="SAM" id="Phobius"/>
    </source>
</evidence>
<feature type="compositionally biased region" description="Polar residues" evidence="1">
    <location>
        <begin position="799"/>
        <end position="808"/>
    </location>
</feature>
<feature type="region of interest" description="Disordered" evidence="1">
    <location>
        <begin position="796"/>
        <end position="859"/>
    </location>
</feature>
<protein>
    <recommendedName>
        <fullName evidence="5">Transmembrane protein</fullName>
    </recommendedName>
</protein>
<evidence type="ECO:0000313" key="4">
    <source>
        <dbReference type="Proteomes" id="UP000007797"/>
    </source>
</evidence>
<name>F4PLW6_CACFS</name>
<dbReference type="AlphaFoldDB" id="F4PLW6"/>
<keyword evidence="2" id="KW-0812">Transmembrane</keyword>
<feature type="compositionally biased region" description="Basic and acidic residues" evidence="1">
    <location>
        <begin position="818"/>
        <end position="836"/>
    </location>
</feature>
<evidence type="ECO:0000256" key="1">
    <source>
        <dbReference type="SAM" id="MobiDB-lite"/>
    </source>
</evidence>
<proteinExistence type="predicted"/>
<gene>
    <name evidence="3" type="ORF">DFA_05653</name>
</gene>
<dbReference type="RefSeq" id="XP_004361371.1">
    <property type="nucleotide sequence ID" value="XM_004361314.1"/>
</dbReference>
<feature type="transmembrane region" description="Helical" evidence="2">
    <location>
        <begin position="672"/>
        <end position="695"/>
    </location>
</feature>
<accession>F4PLW6</accession>
<feature type="transmembrane region" description="Helical" evidence="2">
    <location>
        <begin position="716"/>
        <end position="734"/>
    </location>
</feature>
<dbReference type="EMBL" id="GL883008">
    <property type="protein sequence ID" value="EGG23520.1"/>
    <property type="molecule type" value="Genomic_DNA"/>
</dbReference>
<dbReference type="KEGG" id="dfa:DFA_05653"/>
<dbReference type="Proteomes" id="UP000007797">
    <property type="component" value="Unassembled WGS sequence"/>
</dbReference>
<keyword evidence="4" id="KW-1185">Reference proteome</keyword>
<reference evidence="4" key="1">
    <citation type="journal article" date="2011" name="Genome Res.">
        <title>Phylogeny-wide analysis of social amoeba genomes highlights ancient origins for complex intercellular communication.</title>
        <authorList>
            <person name="Heidel A.J."/>
            <person name="Lawal H.M."/>
            <person name="Felder M."/>
            <person name="Schilde C."/>
            <person name="Helps N.R."/>
            <person name="Tunggal B."/>
            <person name="Rivero F."/>
            <person name="John U."/>
            <person name="Schleicher M."/>
            <person name="Eichinger L."/>
            <person name="Platzer M."/>
            <person name="Noegel A.A."/>
            <person name="Schaap P."/>
            <person name="Gloeckner G."/>
        </authorList>
    </citation>
    <scope>NUCLEOTIDE SEQUENCE [LARGE SCALE GENOMIC DNA]</scope>
    <source>
        <strain evidence="4">SH3</strain>
    </source>
</reference>
<organism evidence="3 4">
    <name type="scientific">Cavenderia fasciculata</name>
    <name type="common">Slime mold</name>
    <name type="synonym">Dictyostelium fasciculatum</name>
    <dbReference type="NCBI Taxonomy" id="261658"/>
    <lineage>
        <taxon>Eukaryota</taxon>
        <taxon>Amoebozoa</taxon>
        <taxon>Evosea</taxon>
        <taxon>Eumycetozoa</taxon>
        <taxon>Dictyostelia</taxon>
        <taxon>Acytosteliales</taxon>
        <taxon>Cavenderiaceae</taxon>
        <taxon>Cavenderia</taxon>
    </lineage>
</organism>
<evidence type="ECO:0000313" key="3">
    <source>
        <dbReference type="EMBL" id="EGG23520.1"/>
    </source>
</evidence>
<dbReference type="GeneID" id="14875536"/>
<keyword evidence="2" id="KW-1133">Transmembrane helix</keyword>
<evidence type="ECO:0008006" key="5">
    <source>
        <dbReference type="Google" id="ProtNLM"/>
    </source>
</evidence>
<sequence length="859" mass="98223">MDLKHQQEYLHRAIKSLPKFVGDQFNQLSTTHKLIIGSAALGWSFYSASKLVETEGFEGPLDDVVSEFIETLKKLDKETRDDFDLSKMLNPNQYSEQIPWMAGMMKRDKRLCQAMNDQFDMICTLFILLQGRIYEVYQFAINGEPLEAENIEYSYTNLGLSSPILQGLFLILESLLEFDETNFCKFAERGSNIGVYHMAYTFADLIAKMLILWPNRTYNLECMLNIFAILVSIKVNSASTDIIDLVLLKVSNQLVGLLEFDPEYKSLMNHIKPFSGFHITKIIPIPFYLQKTRKVFGALSASLLCYYGWLTPAYYIVNETFLYTILSSIFPSRKVSHKNRFLKFLTDLTPIIPFIPLDMNSIKESIIKRALVDLPLLASNSVDHFNQLGLIPRVAIGAVICRWGVSGFSEAYKFNKITNERVIQYKEWLAAIYEDDFGKDQTNAGLKMTEIAREMKKSEELTIRMLDQLPLVIMIACKFVFEIFGKYQDTAIALKEDQRMAVHSAYLKQRSNPLFYKCFVILGTFLAIGDKKLRMIALGEAIDLAYGTSGLHLRFSLLYEICKSIGDHSIDDIPMDRYLKLASLLSTSTVPQKDTIRMMSNAIDFAKAQLLIAITKNLSSIKFLFEKEKEELLMLYVASHRQNANPFFGYPLVKWLPEFIVYKKEYYLVKGALLSIGLCTGFTSIGIQAGVDAFYRSLKLDSRQAKKTESRLARSLLAFAPAIPFGGLCLFASTTNNWKAVGLSFMISLAANIVQELVISELAKRRYDEYVVLYCADVKNYPERKKKQQEIEKEEAIKLNQQTVPASQDEQEQAVEQRSNKEKDDQQQPSENRQEVQEELNNIGQEEKEEEGINNQQQQ</sequence>